<name>A0ABV2CRA0_9RHOO</name>
<keyword evidence="4" id="KW-1185">Reference proteome</keyword>
<dbReference type="PROSITE" id="PS50005">
    <property type="entry name" value="TPR"/>
    <property type="match status" value="1"/>
</dbReference>
<dbReference type="SMART" id="SM00028">
    <property type="entry name" value="TPR"/>
    <property type="match status" value="4"/>
</dbReference>
<evidence type="ECO:0000313" key="4">
    <source>
        <dbReference type="Proteomes" id="UP001548590"/>
    </source>
</evidence>
<comment type="caution">
    <text evidence="3">The sequence shown here is derived from an EMBL/GenBank/DDBJ whole genome shotgun (WGS) entry which is preliminary data.</text>
</comment>
<dbReference type="SUPFAM" id="SSF48452">
    <property type="entry name" value="TPR-like"/>
    <property type="match status" value="1"/>
</dbReference>
<dbReference type="EMBL" id="JBEWLZ010000005">
    <property type="protein sequence ID" value="MET1490451.1"/>
    <property type="molecule type" value="Genomic_DNA"/>
</dbReference>
<proteinExistence type="predicted"/>
<reference evidence="3 4" key="1">
    <citation type="submission" date="2024-07" db="EMBL/GenBank/DDBJ databases">
        <title>Uliginosibacterium paludis KCTC:42655.</title>
        <authorList>
            <person name="Kim M.K."/>
        </authorList>
    </citation>
    <scope>NUCLEOTIDE SEQUENCE [LARGE SCALE GENOMIC DNA]</scope>
    <source>
        <strain evidence="3 4">KCTC 42655</strain>
    </source>
</reference>
<dbReference type="PANTHER" id="PTHR44216">
    <property type="entry name" value="PROTEIN O-MANNOSYL-TRANSFERASE TMTC2"/>
    <property type="match status" value="1"/>
</dbReference>
<dbReference type="InterPro" id="IPR011990">
    <property type="entry name" value="TPR-like_helical_dom_sf"/>
</dbReference>
<feature type="repeat" description="TPR" evidence="1">
    <location>
        <begin position="81"/>
        <end position="114"/>
    </location>
</feature>
<gene>
    <name evidence="3" type="primary">pilW</name>
    <name evidence="3" type="ORF">ABVT11_11500</name>
</gene>
<dbReference type="InterPro" id="IPR019734">
    <property type="entry name" value="TPR_rpt"/>
</dbReference>
<sequence length="265" mass="28964">MSRLAVLLMASALLAACVNPGTGSVMPAEPQRSVAELPATTAGQRAARVHVELGSAYMQSGRNGVALDEARAAIASDATYAPAHMLMALIYAEQEQYQYAGPAFEQAYRLAPGDPEVNNAYGWYLCSQGKEAEGLPRIEQAARNPYYARPTRAWTNAGLCLLRMKDDAGAEARFLRAMQADEGNARAAINLAQISYRMGKNLGAKKWIDQALKVMRVSDASVLWLAARIERRLGNEANVNDLGSRLRKEFPESSEYQAYLQGKFE</sequence>
<dbReference type="InterPro" id="IPR052384">
    <property type="entry name" value="TMTC_O-mannosyltransferase"/>
</dbReference>
<dbReference type="Proteomes" id="UP001548590">
    <property type="component" value="Unassembled WGS sequence"/>
</dbReference>
<keyword evidence="1" id="KW-0802">TPR repeat</keyword>
<accession>A0ABV2CRA0</accession>
<evidence type="ECO:0000256" key="2">
    <source>
        <dbReference type="SAM" id="SignalP"/>
    </source>
</evidence>
<evidence type="ECO:0000313" key="3">
    <source>
        <dbReference type="EMBL" id="MET1490451.1"/>
    </source>
</evidence>
<dbReference type="Pfam" id="PF13432">
    <property type="entry name" value="TPR_16"/>
    <property type="match status" value="1"/>
</dbReference>
<feature type="signal peptide" evidence="2">
    <location>
        <begin position="1"/>
        <end position="15"/>
    </location>
</feature>
<evidence type="ECO:0000256" key="1">
    <source>
        <dbReference type="PROSITE-ProRule" id="PRU00339"/>
    </source>
</evidence>
<dbReference type="RefSeq" id="WP_345928979.1">
    <property type="nucleotide sequence ID" value="NZ_JBDIVF010000008.1"/>
</dbReference>
<dbReference type="NCBIfam" id="TIGR02521">
    <property type="entry name" value="type_IV_pilW"/>
    <property type="match status" value="1"/>
</dbReference>
<dbReference type="Gene3D" id="1.25.40.10">
    <property type="entry name" value="Tetratricopeptide repeat domain"/>
    <property type="match status" value="1"/>
</dbReference>
<keyword evidence="2" id="KW-0732">Signal</keyword>
<organism evidence="3 4">
    <name type="scientific">Uliginosibacterium paludis</name>
    <dbReference type="NCBI Taxonomy" id="1615952"/>
    <lineage>
        <taxon>Bacteria</taxon>
        <taxon>Pseudomonadati</taxon>
        <taxon>Pseudomonadota</taxon>
        <taxon>Betaproteobacteria</taxon>
        <taxon>Rhodocyclales</taxon>
        <taxon>Zoogloeaceae</taxon>
        <taxon>Uliginosibacterium</taxon>
    </lineage>
</organism>
<feature type="chain" id="PRO_5047104391" evidence="2">
    <location>
        <begin position="16"/>
        <end position="265"/>
    </location>
</feature>
<dbReference type="PANTHER" id="PTHR44216:SF3">
    <property type="entry name" value="PROTEIN O-MANNOSYL-TRANSFERASE TMTC2"/>
    <property type="match status" value="1"/>
</dbReference>
<dbReference type="PROSITE" id="PS51257">
    <property type="entry name" value="PROKAR_LIPOPROTEIN"/>
    <property type="match status" value="1"/>
</dbReference>
<dbReference type="InterPro" id="IPR013360">
    <property type="entry name" value="Pilus_4_PilW"/>
</dbReference>
<protein>
    <submittedName>
        <fullName evidence="3">Type IV pilus biogenesis/stability protein PilW</fullName>
    </submittedName>
</protein>